<feature type="region of interest" description="Disordered" evidence="1">
    <location>
        <begin position="1"/>
        <end position="26"/>
    </location>
</feature>
<dbReference type="SUPFAM" id="SSF55874">
    <property type="entry name" value="ATPase domain of HSP90 chaperone/DNA topoisomerase II/histidine kinase"/>
    <property type="match status" value="1"/>
</dbReference>
<dbReference type="AlphaFoldDB" id="X1FR93"/>
<proteinExistence type="predicted"/>
<dbReference type="InterPro" id="IPR052957">
    <property type="entry name" value="Auxin_embryo_med"/>
</dbReference>
<dbReference type="NCBIfam" id="NF047352">
    <property type="entry name" value="P_loop_sacsin"/>
    <property type="match status" value="1"/>
</dbReference>
<feature type="compositionally biased region" description="Polar residues" evidence="1">
    <location>
        <begin position="1"/>
        <end position="21"/>
    </location>
</feature>
<reference evidence="2" key="1">
    <citation type="journal article" date="2014" name="Front. Microbiol.">
        <title>High frequency of phylogenetically diverse reductive dehalogenase-homologous genes in deep subseafloor sedimentary metagenomes.</title>
        <authorList>
            <person name="Kawai M."/>
            <person name="Futagami T."/>
            <person name="Toyoda A."/>
            <person name="Takaki Y."/>
            <person name="Nishi S."/>
            <person name="Hori S."/>
            <person name="Arai W."/>
            <person name="Tsubouchi T."/>
            <person name="Morono Y."/>
            <person name="Uchiyama I."/>
            <person name="Ito T."/>
            <person name="Fujiyama A."/>
            <person name="Inagaki F."/>
            <person name="Takami H."/>
        </authorList>
    </citation>
    <scope>NUCLEOTIDE SEQUENCE</scope>
    <source>
        <strain evidence="2">Expedition CK06-06</strain>
    </source>
</reference>
<evidence type="ECO:0000313" key="2">
    <source>
        <dbReference type="EMBL" id="GAH35045.1"/>
    </source>
</evidence>
<dbReference type="PANTHER" id="PTHR32387:SF0">
    <property type="entry name" value="PROTEIN NO VEIN"/>
    <property type="match status" value="1"/>
</dbReference>
<dbReference type="Gene3D" id="3.30.565.10">
    <property type="entry name" value="Histidine kinase-like ATPase, C-terminal domain"/>
    <property type="match status" value="1"/>
</dbReference>
<comment type="caution">
    <text evidence="2">The sequence shown here is derived from an EMBL/GenBank/DDBJ whole genome shotgun (WGS) entry which is preliminary data.</text>
</comment>
<organism evidence="2">
    <name type="scientific">marine sediment metagenome</name>
    <dbReference type="NCBI Taxonomy" id="412755"/>
    <lineage>
        <taxon>unclassified sequences</taxon>
        <taxon>metagenomes</taxon>
        <taxon>ecological metagenomes</taxon>
    </lineage>
</organism>
<dbReference type="EMBL" id="BARU01007975">
    <property type="protein sequence ID" value="GAH35045.1"/>
    <property type="molecule type" value="Genomic_DNA"/>
</dbReference>
<dbReference type="PANTHER" id="PTHR32387">
    <property type="entry name" value="WU:FJ29H11"/>
    <property type="match status" value="1"/>
</dbReference>
<evidence type="ECO:0000256" key="1">
    <source>
        <dbReference type="SAM" id="MobiDB-lite"/>
    </source>
</evidence>
<protein>
    <submittedName>
        <fullName evidence="2">Uncharacterized protein</fullName>
    </submittedName>
</protein>
<feature type="non-terminal residue" evidence="2">
    <location>
        <position position="217"/>
    </location>
</feature>
<accession>X1FR93</accession>
<gene>
    <name evidence="2" type="ORF">S03H2_15671</name>
</gene>
<dbReference type="InterPro" id="IPR036890">
    <property type="entry name" value="HATPase_C_sf"/>
</dbReference>
<sequence length="217" mass="24624">MTSSETPLENLRNNRLKSYQATPGDIEEHRRAELRVAGDTAGRPMIELIQNADDAMNQSPNSDDNRVKIILQNNRLLVANAGDPFSDAGVEAICNLDRSPKKDRRITIGNKGIGFKSVLTWSMKPIIHSKTYEFTFDREKSADEISKALNRDYQPELVPLMRLPFKTENRDDLAEQLYQEGFVTVIILTLRNESVSKSILEELDNFDPLTLLFLNSI</sequence>
<name>X1FR93_9ZZZZ</name>